<name>A0A085N1H5_9BILA</name>
<dbReference type="PROSITE" id="PS51253">
    <property type="entry name" value="HTH_CENPB"/>
    <property type="match status" value="1"/>
</dbReference>
<dbReference type="EMBL" id="KL367576">
    <property type="protein sequence ID" value="KFD63321.1"/>
    <property type="molecule type" value="Genomic_DNA"/>
</dbReference>
<accession>A0A085N1H5</accession>
<evidence type="ECO:0000256" key="1">
    <source>
        <dbReference type="ARBA" id="ARBA00023125"/>
    </source>
</evidence>
<dbReference type="GO" id="GO:0003677">
    <property type="term" value="F:DNA binding"/>
    <property type="evidence" value="ECO:0007669"/>
    <property type="project" value="UniProtKB-KW"/>
</dbReference>
<dbReference type="Proteomes" id="UP000030758">
    <property type="component" value="Unassembled WGS sequence"/>
</dbReference>
<evidence type="ECO:0000259" key="2">
    <source>
        <dbReference type="PROSITE" id="PS51253"/>
    </source>
</evidence>
<reference evidence="3" key="1">
    <citation type="journal article" date="2014" name="Nat. Genet.">
        <title>Genome and transcriptome of the porcine whipworm Trichuris suis.</title>
        <authorList>
            <person name="Jex A.R."/>
            <person name="Nejsum P."/>
            <person name="Schwarz E.M."/>
            <person name="Hu L."/>
            <person name="Young N.D."/>
            <person name="Hall R.S."/>
            <person name="Korhonen P.K."/>
            <person name="Liao S."/>
            <person name="Thamsborg S."/>
            <person name="Xia J."/>
            <person name="Xu P."/>
            <person name="Wang S."/>
            <person name="Scheerlinck J.P."/>
            <person name="Hofmann A."/>
            <person name="Sternberg P.W."/>
            <person name="Wang J."/>
            <person name="Gasser R.B."/>
        </authorList>
    </citation>
    <scope>NUCLEOTIDE SEQUENCE [LARGE SCALE GENOMIC DNA]</scope>
    <source>
        <strain evidence="3">DCEP-RM93F</strain>
    </source>
</reference>
<keyword evidence="1" id="KW-0238">DNA-binding</keyword>
<sequence>MNAERGDEGAEGRFQASRGWFTRFKDRSHLHDIKLQGEGASADVEAAASFTQDLAKIINAIGYTEQQVFNVDQCSQPFARHRPLDTVIPPGDLKFPGPLF</sequence>
<proteinExistence type="predicted"/>
<organism evidence="3">
    <name type="scientific">Trichuris suis</name>
    <name type="common">pig whipworm</name>
    <dbReference type="NCBI Taxonomy" id="68888"/>
    <lineage>
        <taxon>Eukaryota</taxon>
        <taxon>Metazoa</taxon>
        <taxon>Ecdysozoa</taxon>
        <taxon>Nematoda</taxon>
        <taxon>Enoplea</taxon>
        <taxon>Dorylaimia</taxon>
        <taxon>Trichinellida</taxon>
        <taxon>Trichuridae</taxon>
        <taxon>Trichuris</taxon>
    </lineage>
</organism>
<dbReference type="InterPro" id="IPR006600">
    <property type="entry name" value="HTH_CenpB_DNA-bd_dom"/>
</dbReference>
<feature type="domain" description="HTH CENPB-type" evidence="2">
    <location>
        <begin position="1"/>
        <end position="34"/>
    </location>
</feature>
<gene>
    <name evidence="3" type="ORF">M514_24501</name>
</gene>
<evidence type="ECO:0000313" key="3">
    <source>
        <dbReference type="EMBL" id="KFD63321.1"/>
    </source>
</evidence>
<protein>
    <recommendedName>
        <fullName evidence="2">HTH CENPB-type domain-containing protein</fullName>
    </recommendedName>
</protein>
<dbReference type="AlphaFoldDB" id="A0A085N1H5"/>